<accession>A0A835B5U6</accession>
<protein>
    <submittedName>
        <fullName evidence="1">Uncharacterized protein</fullName>
    </submittedName>
</protein>
<name>A0A835B5U6_9POAL</name>
<gene>
    <name evidence="1" type="ORF">HU200_042756</name>
</gene>
<keyword evidence="2" id="KW-1185">Reference proteome</keyword>
<dbReference type="EMBL" id="JACEFO010002054">
    <property type="protein sequence ID" value="KAF8687817.1"/>
    <property type="molecule type" value="Genomic_DNA"/>
</dbReference>
<proteinExistence type="predicted"/>
<comment type="caution">
    <text evidence="1">The sequence shown here is derived from an EMBL/GenBank/DDBJ whole genome shotgun (WGS) entry which is preliminary data.</text>
</comment>
<reference evidence="1" key="1">
    <citation type="submission" date="2020-07" db="EMBL/GenBank/DDBJ databases">
        <title>Genome sequence and genetic diversity analysis of an under-domesticated orphan crop, white fonio (Digitaria exilis).</title>
        <authorList>
            <person name="Bennetzen J.L."/>
            <person name="Chen S."/>
            <person name="Ma X."/>
            <person name="Wang X."/>
            <person name="Yssel A.E.J."/>
            <person name="Chaluvadi S.R."/>
            <person name="Johnson M."/>
            <person name="Gangashetty P."/>
            <person name="Hamidou F."/>
            <person name="Sanogo M.D."/>
            <person name="Zwaenepoel A."/>
            <person name="Wallace J."/>
            <person name="Van De Peer Y."/>
            <person name="Van Deynze A."/>
        </authorList>
    </citation>
    <scope>NUCLEOTIDE SEQUENCE</scope>
    <source>
        <tissue evidence="1">Leaves</tissue>
    </source>
</reference>
<sequence length="83" mass="9083">MTMTANVYASMKITTTLVASVTFSNAGAKAYAPLRLLLLLVLRPGNDSMIPTSTMIPYRTLCNNNLIYNNVLRVVPNGSLFML</sequence>
<evidence type="ECO:0000313" key="1">
    <source>
        <dbReference type="EMBL" id="KAF8687817.1"/>
    </source>
</evidence>
<dbReference type="Proteomes" id="UP000636709">
    <property type="component" value="Unassembled WGS sequence"/>
</dbReference>
<organism evidence="1 2">
    <name type="scientific">Digitaria exilis</name>
    <dbReference type="NCBI Taxonomy" id="1010633"/>
    <lineage>
        <taxon>Eukaryota</taxon>
        <taxon>Viridiplantae</taxon>
        <taxon>Streptophyta</taxon>
        <taxon>Embryophyta</taxon>
        <taxon>Tracheophyta</taxon>
        <taxon>Spermatophyta</taxon>
        <taxon>Magnoliopsida</taxon>
        <taxon>Liliopsida</taxon>
        <taxon>Poales</taxon>
        <taxon>Poaceae</taxon>
        <taxon>PACMAD clade</taxon>
        <taxon>Panicoideae</taxon>
        <taxon>Panicodae</taxon>
        <taxon>Paniceae</taxon>
        <taxon>Anthephorinae</taxon>
        <taxon>Digitaria</taxon>
    </lineage>
</organism>
<dbReference type="AlphaFoldDB" id="A0A835B5U6"/>
<evidence type="ECO:0000313" key="2">
    <source>
        <dbReference type="Proteomes" id="UP000636709"/>
    </source>
</evidence>